<dbReference type="PANTHER" id="PTHR32125">
    <property type="entry name" value="2-C-METHYL-D-ERYTHRITOL 4-PHOSPHATE CYTIDYLYLTRANSFERASE, CHLOROPLASTIC"/>
    <property type="match status" value="1"/>
</dbReference>
<comment type="function">
    <text evidence="7">Catalyzes the formation of 4-diphosphocytidyl-2-C-methyl-D-erythritol from CTP and 2-C-methyl-D-erythritol 4-phosphate (MEP).</text>
</comment>
<dbReference type="EMBL" id="JACOFX010000001">
    <property type="protein sequence ID" value="MBC3906089.1"/>
    <property type="molecule type" value="Genomic_DNA"/>
</dbReference>
<dbReference type="EC" id="2.7.7.60" evidence="7"/>
<feature type="site" description="Positions MEP for the nucleophilic attack" evidence="7">
    <location>
        <position position="171"/>
    </location>
</feature>
<dbReference type="InterPro" id="IPR050088">
    <property type="entry name" value="IspD/TarI_cytidylyltransf_bact"/>
</dbReference>
<comment type="pathway">
    <text evidence="2 7">Isoprenoid biosynthesis; isopentenyl diphosphate biosynthesis via DXP pathway; isopentenyl diphosphate from 1-deoxy-D-xylulose 5-phosphate: step 2/6.</text>
</comment>
<dbReference type="InterPro" id="IPR029044">
    <property type="entry name" value="Nucleotide-diphossugar_trans"/>
</dbReference>
<dbReference type="NCBIfam" id="TIGR00453">
    <property type="entry name" value="ispD"/>
    <property type="match status" value="1"/>
</dbReference>
<dbReference type="InterPro" id="IPR001228">
    <property type="entry name" value="IspD"/>
</dbReference>
<comment type="caution">
    <text evidence="8">The sequence shown here is derived from an EMBL/GenBank/DDBJ whole genome shotgun (WGS) entry which is preliminary data.</text>
</comment>
<dbReference type="Pfam" id="PF01128">
    <property type="entry name" value="IspD"/>
    <property type="match status" value="1"/>
</dbReference>
<organism evidence="8 9">
    <name type="scientific">Undibacterium umbellatum</name>
    <dbReference type="NCBI Taxonomy" id="2762300"/>
    <lineage>
        <taxon>Bacteria</taxon>
        <taxon>Pseudomonadati</taxon>
        <taxon>Pseudomonadota</taxon>
        <taxon>Betaproteobacteria</taxon>
        <taxon>Burkholderiales</taxon>
        <taxon>Oxalobacteraceae</taxon>
        <taxon>Undibacterium</taxon>
    </lineage>
</organism>
<dbReference type="Proteomes" id="UP000646911">
    <property type="component" value="Unassembled WGS sequence"/>
</dbReference>
<dbReference type="InterPro" id="IPR018294">
    <property type="entry name" value="ISPD_synthase_CS"/>
</dbReference>
<dbReference type="PROSITE" id="PS01295">
    <property type="entry name" value="ISPD"/>
    <property type="match status" value="1"/>
</dbReference>
<evidence type="ECO:0000256" key="7">
    <source>
        <dbReference type="HAMAP-Rule" id="MF_00108"/>
    </source>
</evidence>
<keyword evidence="9" id="KW-1185">Reference proteome</keyword>
<comment type="catalytic activity">
    <reaction evidence="1 7">
        <text>2-C-methyl-D-erythritol 4-phosphate + CTP + H(+) = 4-CDP-2-C-methyl-D-erythritol + diphosphate</text>
        <dbReference type="Rhea" id="RHEA:13429"/>
        <dbReference type="ChEBI" id="CHEBI:15378"/>
        <dbReference type="ChEBI" id="CHEBI:33019"/>
        <dbReference type="ChEBI" id="CHEBI:37563"/>
        <dbReference type="ChEBI" id="CHEBI:57823"/>
        <dbReference type="ChEBI" id="CHEBI:58262"/>
        <dbReference type="EC" id="2.7.7.60"/>
    </reaction>
</comment>
<feature type="site" description="Transition state stabilizer" evidence="7">
    <location>
        <position position="33"/>
    </location>
</feature>
<keyword evidence="5 7" id="KW-0548">Nucleotidyltransferase</keyword>
<evidence type="ECO:0000256" key="1">
    <source>
        <dbReference type="ARBA" id="ARBA00001282"/>
    </source>
</evidence>
<evidence type="ECO:0000256" key="4">
    <source>
        <dbReference type="ARBA" id="ARBA00022679"/>
    </source>
</evidence>
<feature type="site" description="Positions MEP for the nucleophilic attack" evidence="7">
    <location>
        <position position="223"/>
    </location>
</feature>
<proteinExistence type="inferred from homology"/>
<dbReference type="HAMAP" id="MF_00108">
    <property type="entry name" value="IspD"/>
    <property type="match status" value="1"/>
</dbReference>
<name>A0ABR6Z3B6_9BURK</name>
<evidence type="ECO:0000256" key="6">
    <source>
        <dbReference type="ARBA" id="ARBA00023229"/>
    </source>
</evidence>
<gene>
    <name evidence="7" type="primary">ispD</name>
    <name evidence="8" type="ORF">H8L47_00770</name>
</gene>
<evidence type="ECO:0000313" key="8">
    <source>
        <dbReference type="EMBL" id="MBC3906089.1"/>
    </source>
</evidence>
<evidence type="ECO:0000256" key="3">
    <source>
        <dbReference type="ARBA" id="ARBA00009789"/>
    </source>
</evidence>
<dbReference type="InterPro" id="IPR034683">
    <property type="entry name" value="IspD/TarI"/>
</dbReference>
<dbReference type="Gene3D" id="3.90.550.10">
    <property type="entry name" value="Spore Coat Polysaccharide Biosynthesis Protein SpsA, Chain A"/>
    <property type="match status" value="1"/>
</dbReference>
<reference evidence="8 9" key="1">
    <citation type="submission" date="2020-08" db="EMBL/GenBank/DDBJ databases">
        <title>Novel species isolated from subtropical streams in China.</title>
        <authorList>
            <person name="Lu H."/>
        </authorList>
    </citation>
    <scope>NUCLEOTIDE SEQUENCE [LARGE SCALE GENOMIC DNA]</scope>
    <source>
        <strain evidence="8 9">NL8W</strain>
    </source>
</reference>
<dbReference type="GO" id="GO:0050518">
    <property type="term" value="F:2-C-methyl-D-erythritol 4-phosphate cytidylyltransferase activity"/>
    <property type="evidence" value="ECO:0007669"/>
    <property type="project" value="UniProtKB-EC"/>
</dbReference>
<evidence type="ECO:0000256" key="5">
    <source>
        <dbReference type="ARBA" id="ARBA00022695"/>
    </source>
</evidence>
<dbReference type="SUPFAM" id="SSF53448">
    <property type="entry name" value="Nucleotide-diphospho-sugar transferases"/>
    <property type="match status" value="1"/>
</dbReference>
<keyword evidence="6 7" id="KW-0414">Isoprene biosynthesis</keyword>
<keyword evidence="4 7" id="KW-0808">Transferase</keyword>
<protein>
    <recommendedName>
        <fullName evidence="7">2-C-methyl-D-erythritol 4-phosphate cytidylyltransferase</fullName>
        <ecNumber evidence="7">2.7.7.60</ecNumber>
    </recommendedName>
    <alternativeName>
        <fullName evidence="7">4-diphosphocytidyl-2C-methyl-D-erythritol synthase</fullName>
    </alternativeName>
    <alternativeName>
        <fullName evidence="7">MEP cytidylyltransferase</fullName>
        <shortName evidence="7">MCT</shortName>
    </alternativeName>
</protein>
<evidence type="ECO:0000256" key="2">
    <source>
        <dbReference type="ARBA" id="ARBA00004787"/>
    </source>
</evidence>
<dbReference type="PANTHER" id="PTHR32125:SF4">
    <property type="entry name" value="2-C-METHYL-D-ERYTHRITOL 4-PHOSPHATE CYTIDYLYLTRANSFERASE, CHLOROPLASTIC"/>
    <property type="match status" value="1"/>
</dbReference>
<comment type="similarity">
    <text evidence="3 7">Belongs to the IspD/TarI cytidylyltransferase family. IspD subfamily.</text>
</comment>
<sequence>MEKQLQELHFDAEKVVDTPRYVALIPAAGVGSRMGATTPKQYMSISGKSVLQYTVDAFLTFSKIQHTYVLVSPDDAYVDEYLAKAENLTVLRCGGASRRDTVRNGLSKLAATLGNKDWVLVHDAARPGLTSGLLQHLIDQVADSAVGGLLALPVVDTVKRVENGKVQTIPRDGLWLAQTPQMFRYQLLCDALDAADQVTDEASAIEAAGHAPIMVEGHVRNMKLTLPSDMALIAQYLNSQPE</sequence>
<accession>A0ABR6Z3B6</accession>
<evidence type="ECO:0000313" key="9">
    <source>
        <dbReference type="Proteomes" id="UP000646911"/>
    </source>
</evidence>
<dbReference type="CDD" id="cd02516">
    <property type="entry name" value="CDP-ME_synthetase"/>
    <property type="match status" value="1"/>
</dbReference>
<feature type="site" description="Transition state stabilizer" evidence="7">
    <location>
        <position position="40"/>
    </location>
</feature>
<dbReference type="RefSeq" id="WP_186951341.1">
    <property type="nucleotide sequence ID" value="NZ_JACOFX010000001.1"/>
</dbReference>